<dbReference type="InterPro" id="IPR050732">
    <property type="entry name" value="Beta-glucan_modifiers"/>
</dbReference>
<evidence type="ECO:0000256" key="2">
    <source>
        <dbReference type="ARBA" id="ARBA00004196"/>
    </source>
</evidence>
<feature type="signal peptide" evidence="7">
    <location>
        <begin position="1"/>
        <end position="17"/>
    </location>
</feature>
<dbReference type="SUPFAM" id="SSF51445">
    <property type="entry name" value="(Trans)glycosidases"/>
    <property type="match status" value="1"/>
</dbReference>
<name>A0A7U2FH85_PHANO</name>
<gene>
    <name evidence="8" type="ORF">JI435_128830</name>
</gene>
<protein>
    <recommendedName>
        <fullName evidence="4">glucan endo-1,3-beta-D-glucosidase</fullName>
        <ecNumber evidence="4">3.2.1.39</ecNumber>
    </recommendedName>
</protein>
<reference evidence="9" key="1">
    <citation type="journal article" date="2021" name="BMC Genomics">
        <title>Chromosome-level genome assembly and manually-curated proteome of model necrotroph Parastagonospora nodorum Sn15 reveals a genome-wide trove of candidate effector homologs, and redundancy of virulence-related functions within an accessory chromosome.</title>
        <authorList>
            <person name="Bertazzoni S."/>
            <person name="Jones D.A.B."/>
            <person name="Phan H.T."/>
            <person name="Tan K.-C."/>
            <person name="Hane J.K."/>
        </authorList>
    </citation>
    <scope>NUCLEOTIDE SEQUENCE [LARGE SCALE GENOMIC DNA]</scope>
    <source>
        <strain evidence="9">SN15 / ATCC MYA-4574 / FGSC 10173)</strain>
    </source>
</reference>
<evidence type="ECO:0000256" key="3">
    <source>
        <dbReference type="ARBA" id="ARBA00008773"/>
    </source>
</evidence>
<keyword evidence="9" id="KW-1185">Reference proteome</keyword>
<evidence type="ECO:0000256" key="6">
    <source>
        <dbReference type="SAM" id="MobiDB-lite"/>
    </source>
</evidence>
<feature type="region of interest" description="Disordered" evidence="6">
    <location>
        <begin position="491"/>
        <end position="511"/>
    </location>
</feature>
<feature type="compositionally biased region" description="Low complexity" evidence="6">
    <location>
        <begin position="571"/>
        <end position="593"/>
    </location>
</feature>
<evidence type="ECO:0000256" key="1">
    <source>
        <dbReference type="ARBA" id="ARBA00000382"/>
    </source>
</evidence>
<accession>A0A7U2FH85</accession>
<dbReference type="PANTHER" id="PTHR16631">
    <property type="entry name" value="GLUCAN 1,3-BETA-GLUCOSIDASE"/>
    <property type="match status" value="1"/>
</dbReference>
<dbReference type="Gene3D" id="3.20.20.80">
    <property type="entry name" value="Glycosidases"/>
    <property type="match status" value="1"/>
</dbReference>
<dbReference type="VEuPathDB" id="FungiDB:JI435_128830"/>
<sequence length="602" mass="62052">MLKLLFLLSLALPLAQAAETTIYTGFNYGAFWGSVGNAKTATDFKAGFGYAHDLKSAMPFNSARLFTCKQQGTNDEYSQAFDAAVETKTNLLLGMWISPAKRGDPLDNLIKTELSALGKGFEKHGQALGDLVIGLSVGSEDIFRWEDDKENVGVAAKDVTAAIKKVKDTIASSAFAKYMANKPIGHVDTAKHSVVDGADFYGITVYPYWNKDPVANAKGSFKGTLDNVVSRANGKPIWIAEVGWPFQGASQGASQANAQSLQQFWSDVGCSIIGKYTTFWFELIKDSESNQPDWGMVDSETHKPRINLSCPGSLQPSASAPPASSLPTTPSPSSVVSGTGTEHITSTMITSQQSSVASSTAPSAAPSSRSTPPRVGSSLLPSSPPKVSGKTTVHVTTTLTTTLQPSGAPAPSGGDDDPVFTTTITSTVWVRPSSIPPDGAGAPPVDSSVPAGPVITSRAKATIFPGMIPWCLTMADVASNGQLLPVAGGPAGKDGKCTPPPPNTAAPSSSVLPKDVPWCVTVADVGWNGEYMPLAGHAANSNGKCDAAPTYTGLPYSSGKPGKIPAPAPAPSLTSALPASASSSGSASVAPSSPAAPPPGKS</sequence>
<proteinExistence type="inferred from homology"/>
<evidence type="ECO:0000256" key="4">
    <source>
        <dbReference type="ARBA" id="ARBA00012780"/>
    </source>
</evidence>
<organism evidence="8 9">
    <name type="scientific">Phaeosphaeria nodorum (strain SN15 / ATCC MYA-4574 / FGSC 10173)</name>
    <name type="common">Glume blotch fungus</name>
    <name type="synonym">Parastagonospora nodorum</name>
    <dbReference type="NCBI Taxonomy" id="321614"/>
    <lineage>
        <taxon>Eukaryota</taxon>
        <taxon>Fungi</taxon>
        <taxon>Dikarya</taxon>
        <taxon>Ascomycota</taxon>
        <taxon>Pezizomycotina</taxon>
        <taxon>Dothideomycetes</taxon>
        <taxon>Pleosporomycetidae</taxon>
        <taxon>Pleosporales</taxon>
        <taxon>Pleosporineae</taxon>
        <taxon>Phaeosphaeriaceae</taxon>
        <taxon>Parastagonospora</taxon>
    </lineage>
</organism>
<dbReference type="InterPro" id="IPR017853">
    <property type="entry name" value="GH"/>
</dbReference>
<comment type="subcellular location">
    <subcellularLocation>
        <location evidence="2">Cell envelope</location>
    </subcellularLocation>
</comment>
<evidence type="ECO:0000256" key="5">
    <source>
        <dbReference type="ARBA" id="ARBA00022801"/>
    </source>
</evidence>
<dbReference type="AlphaFoldDB" id="A0A7U2FH85"/>
<comment type="similarity">
    <text evidence="3">Belongs to the glycosyl hydrolase 17 family.</text>
</comment>
<comment type="catalytic activity">
    <reaction evidence="1">
        <text>Hydrolysis of (1-&gt;3)-beta-D-glucosidic linkages in (1-&gt;3)-beta-D-glucans.</text>
        <dbReference type="EC" id="3.2.1.39"/>
    </reaction>
</comment>
<feature type="region of interest" description="Disordered" evidence="6">
    <location>
        <begin position="294"/>
        <end position="392"/>
    </location>
</feature>
<dbReference type="PANTHER" id="PTHR16631:SF13">
    <property type="entry name" value="GLUCAN ENDO-1,3-BETA-GLUCOSIDASE EGLC-RELATED"/>
    <property type="match status" value="1"/>
</dbReference>
<evidence type="ECO:0000256" key="7">
    <source>
        <dbReference type="SAM" id="SignalP"/>
    </source>
</evidence>
<dbReference type="GO" id="GO:0042973">
    <property type="term" value="F:glucan endo-1,3-beta-D-glucosidase activity"/>
    <property type="evidence" value="ECO:0007669"/>
    <property type="project" value="UniProtKB-EC"/>
</dbReference>
<dbReference type="OrthoDB" id="77201at2759"/>
<evidence type="ECO:0000313" key="8">
    <source>
        <dbReference type="EMBL" id="QRD04149.1"/>
    </source>
</evidence>
<dbReference type="EMBL" id="CP069038">
    <property type="protein sequence ID" value="QRD04149.1"/>
    <property type="molecule type" value="Genomic_DNA"/>
</dbReference>
<evidence type="ECO:0000313" key="9">
    <source>
        <dbReference type="Proteomes" id="UP000663193"/>
    </source>
</evidence>
<feature type="compositionally biased region" description="Low complexity" evidence="6">
    <location>
        <begin position="311"/>
        <end position="392"/>
    </location>
</feature>
<keyword evidence="5" id="KW-0378">Hydrolase</keyword>
<feature type="chain" id="PRO_5030751924" description="glucan endo-1,3-beta-D-glucosidase" evidence="7">
    <location>
        <begin position="18"/>
        <end position="602"/>
    </location>
</feature>
<keyword evidence="7" id="KW-0732">Signal</keyword>
<feature type="region of interest" description="Disordered" evidence="6">
    <location>
        <begin position="556"/>
        <end position="602"/>
    </location>
</feature>
<dbReference type="EC" id="3.2.1.39" evidence="4"/>
<dbReference type="Proteomes" id="UP000663193">
    <property type="component" value="Chromosome 16"/>
</dbReference>